<comment type="cofactor">
    <cofactor evidence="1">
        <name>Mg(2+)</name>
        <dbReference type="ChEBI" id="CHEBI:18420"/>
    </cofactor>
</comment>
<gene>
    <name evidence="5" type="ORF">D3P05_01955</name>
</gene>
<dbReference type="PANTHER" id="PTHR46193">
    <property type="entry name" value="6-PHOSPHOGLUCONATE PHOSPHATASE"/>
    <property type="match status" value="1"/>
</dbReference>
<dbReference type="InterPro" id="IPR036412">
    <property type="entry name" value="HAD-like_sf"/>
</dbReference>
<evidence type="ECO:0000256" key="4">
    <source>
        <dbReference type="ARBA" id="ARBA00022842"/>
    </source>
</evidence>
<proteinExistence type="inferred from homology"/>
<dbReference type="Pfam" id="PF00702">
    <property type="entry name" value="Hydrolase"/>
    <property type="match status" value="1"/>
</dbReference>
<dbReference type="Gene3D" id="3.40.50.1000">
    <property type="entry name" value="HAD superfamily/HAD-like"/>
    <property type="match status" value="1"/>
</dbReference>
<keyword evidence="3" id="KW-0479">Metal-binding</keyword>
<dbReference type="AlphaFoldDB" id="A0A419ABN7"/>
<dbReference type="Gene3D" id="1.10.150.240">
    <property type="entry name" value="Putative phosphatase, domain 2"/>
    <property type="match status" value="1"/>
</dbReference>
<dbReference type="SFLD" id="SFLDS00003">
    <property type="entry name" value="Haloacid_Dehalogenase"/>
    <property type="match status" value="1"/>
</dbReference>
<reference evidence="6" key="1">
    <citation type="submission" date="2018-09" db="EMBL/GenBank/DDBJ databases">
        <title>Paracoccus onubensis nov. sp. a moderate halophilic bacterium isolated from Gruta de las Maravillas (Aracena, Spain).</title>
        <authorList>
            <person name="Jurado V."/>
            <person name="Gutierrez-Patricio S."/>
            <person name="Gonzalez-Pimentel J.L."/>
            <person name="Miller A.Z."/>
            <person name="Laiz L."/>
            <person name="Saiz-Jimenez C."/>
        </authorList>
    </citation>
    <scope>NUCLEOTIDE SEQUENCE [LARGE SCALE GENOMIC DNA]</scope>
    <source>
        <strain evidence="6">DSM 26381</strain>
    </source>
</reference>
<dbReference type="NCBIfam" id="TIGR01509">
    <property type="entry name" value="HAD-SF-IA-v3"/>
    <property type="match status" value="1"/>
</dbReference>
<dbReference type="InterPro" id="IPR023214">
    <property type="entry name" value="HAD_sf"/>
</dbReference>
<comment type="caution">
    <text evidence="5">The sequence shown here is derived from an EMBL/GenBank/DDBJ whole genome shotgun (WGS) entry which is preliminary data.</text>
</comment>
<keyword evidence="6" id="KW-1185">Reference proteome</keyword>
<dbReference type="CDD" id="cd07526">
    <property type="entry name" value="HAD_BPGM_like"/>
    <property type="match status" value="1"/>
</dbReference>
<accession>A0A419ABN7</accession>
<keyword evidence="5" id="KW-0378">Hydrolase</keyword>
<evidence type="ECO:0000313" key="6">
    <source>
        <dbReference type="Proteomes" id="UP000283587"/>
    </source>
</evidence>
<evidence type="ECO:0000313" key="5">
    <source>
        <dbReference type="EMBL" id="RJL21158.1"/>
    </source>
</evidence>
<keyword evidence="4" id="KW-0460">Magnesium</keyword>
<dbReference type="RefSeq" id="WP_119896511.1">
    <property type="nucleotide sequence ID" value="NZ_QNRC01000002.1"/>
</dbReference>
<evidence type="ECO:0000256" key="3">
    <source>
        <dbReference type="ARBA" id="ARBA00022723"/>
    </source>
</evidence>
<dbReference type="InterPro" id="IPR023198">
    <property type="entry name" value="PGP-like_dom2"/>
</dbReference>
<dbReference type="SFLD" id="SFLDG01129">
    <property type="entry name" value="C1.5:_HAD__Beta-PGM__Phosphata"/>
    <property type="match status" value="1"/>
</dbReference>
<dbReference type="SUPFAM" id="SSF56784">
    <property type="entry name" value="HAD-like"/>
    <property type="match status" value="1"/>
</dbReference>
<dbReference type="InterPro" id="IPR051600">
    <property type="entry name" value="Beta-PGM-like"/>
</dbReference>
<evidence type="ECO:0000256" key="1">
    <source>
        <dbReference type="ARBA" id="ARBA00001946"/>
    </source>
</evidence>
<evidence type="ECO:0000256" key="2">
    <source>
        <dbReference type="ARBA" id="ARBA00006171"/>
    </source>
</evidence>
<name>A0A419ABN7_9RHOB</name>
<comment type="similarity">
    <text evidence="2">Belongs to the HAD-like hydrolase superfamily. CbbY/CbbZ/Gph/YieH family.</text>
</comment>
<dbReference type="OrthoDB" id="9797743at2"/>
<dbReference type="InterPro" id="IPR006439">
    <property type="entry name" value="HAD-SF_hydro_IA"/>
</dbReference>
<dbReference type="PANTHER" id="PTHR46193:SF10">
    <property type="entry name" value="6-PHOSPHOGLUCONATE PHOSPHATASE"/>
    <property type="match status" value="1"/>
</dbReference>
<dbReference type="GO" id="GO:0046872">
    <property type="term" value="F:metal ion binding"/>
    <property type="evidence" value="ECO:0007669"/>
    <property type="project" value="UniProtKB-KW"/>
</dbReference>
<dbReference type="Proteomes" id="UP000283587">
    <property type="component" value="Unassembled WGS sequence"/>
</dbReference>
<protein>
    <submittedName>
        <fullName evidence="5">HAD family hydrolase</fullName>
    </submittedName>
</protein>
<dbReference type="EMBL" id="QZEW01000006">
    <property type="protein sequence ID" value="RJL21158.1"/>
    <property type="molecule type" value="Genomic_DNA"/>
</dbReference>
<dbReference type="GO" id="GO:0016787">
    <property type="term" value="F:hydrolase activity"/>
    <property type="evidence" value="ECO:0007669"/>
    <property type="project" value="UniProtKB-KW"/>
</dbReference>
<dbReference type="SFLD" id="SFLDG01135">
    <property type="entry name" value="C1.5.6:_HAD__Beta-PGM__Phospha"/>
    <property type="match status" value="1"/>
</dbReference>
<sequence length="232" mass="24406">MIGRAGADAVRRDDGCGLIFDCDGVLVDSEPLAAEELAATLRGLGLPIGTQRIYDEFLGRSVEVLIETALRDHGTDLRPAMPGFAARLEAAFRRRLGPIRGMAEALQALAGPRAVASSSGPERLALSLRLTGLGRFFGTHVYSSAMVARGKPAPDLFLHAARGIGVAPENCIVIEDSPSGIRAARAAGMRVIGFLGGSHAGQARLAERLAELRPDALIEHAADLPNTLARLD</sequence>
<organism evidence="5 6">
    <name type="scientific">Paracoccus siganidrum</name>
    <dbReference type="NCBI Taxonomy" id="1276757"/>
    <lineage>
        <taxon>Bacteria</taxon>
        <taxon>Pseudomonadati</taxon>
        <taxon>Pseudomonadota</taxon>
        <taxon>Alphaproteobacteria</taxon>
        <taxon>Rhodobacterales</taxon>
        <taxon>Paracoccaceae</taxon>
        <taxon>Paracoccus</taxon>
    </lineage>
</organism>